<proteinExistence type="predicted"/>
<keyword evidence="4" id="KW-1185">Reference proteome</keyword>
<feature type="compositionally biased region" description="Polar residues" evidence="1">
    <location>
        <begin position="344"/>
        <end position="364"/>
    </location>
</feature>
<organism evidence="3 4">
    <name type="scientific">Hermetia illucens</name>
    <name type="common">Black soldier fly</name>
    <dbReference type="NCBI Taxonomy" id="343691"/>
    <lineage>
        <taxon>Eukaryota</taxon>
        <taxon>Metazoa</taxon>
        <taxon>Ecdysozoa</taxon>
        <taxon>Arthropoda</taxon>
        <taxon>Hexapoda</taxon>
        <taxon>Insecta</taxon>
        <taxon>Pterygota</taxon>
        <taxon>Neoptera</taxon>
        <taxon>Endopterygota</taxon>
        <taxon>Diptera</taxon>
        <taxon>Brachycera</taxon>
        <taxon>Stratiomyomorpha</taxon>
        <taxon>Stratiomyidae</taxon>
        <taxon>Hermetiinae</taxon>
        <taxon>Hermetia</taxon>
    </lineage>
</organism>
<dbReference type="EMBL" id="LR899012">
    <property type="protein sequence ID" value="CAD7088054.1"/>
    <property type="molecule type" value="Genomic_DNA"/>
</dbReference>
<dbReference type="OrthoDB" id="8067599at2759"/>
<dbReference type="AlphaFoldDB" id="A0A7R8UVW1"/>
<feature type="compositionally biased region" description="Basic and acidic residues" evidence="1">
    <location>
        <begin position="250"/>
        <end position="261"/>
    </location>
</feature>
<evidence type="ECO:0000313" key="4">
    <source>
        <dbReference type="Proteomes" id="UP000594454"/>
    </source>
</evidence>
<dbReference type="Proteomes" id="UP000594454">
    <property type="component" value="Chromosome 4"/>
</dbReference>
<feature type="domain" description="C2H2-type" evidence="2">
    <location>
        <begin position="297"/>
        <end position="318"/>
    </location>
</feature>
<feature type="region of interest" description="Disordered" evidence="1">
    <location>
        <begin position="105"/>
        <end position="126"/>
    </location>
</feature>
<name>A0A7R8UVW1_HERIL</name>
<reference evidence="3 4" key="1">
    <citation type="submission" date="2020-11" db="EMBL/GenBank/DDBJ databases">
        <authorList>
            <person name="Wallbank WR R."/>
            <person name="Pardo Diaz C."/>
            <person name="Kozak K."/>
            <person name="Martin S."/>
            <person name="Jiggins C."/>
            <person name="Moest M."/>
            <person name="Warren A I."/>
            <person name="Generalovic N T."/>
            <person name="Byers J.R.P. K."/>
            <person name="Montejo-Kovacevich G."/>
            <person name="Yen C E."/>
        </authorList>
    </citation>
    <scope>NUCLEOTIDE SEQUENCE [LARGE SCALE GENOMIC DNA]</scope>
</reference>
<sequence>MMCYERSCRLCLTDLTEAPVDCSTIPELYETVKVLFDVQICRTDNIRCICNHCLDYVMGYRAQKKKITECQKIIQDYEAVRKKVMETRNISRTIKREVIDVDTFERSMPDTQSSNLPERKFPRPTAVTDSDIDDILAIVHDKTSTSRSLSKTGTQKRAANTPLKNLKSLKIERQSSPENRSPSLEPISSTSKDLDKPARNNTFLASTSIENNSLSFVTISKTNKAPLKDRSPPADINGEAVTSSVQTPTETDKKHQPEKNSSRKRQSSTSKSPSNRAKAMNSAEEICRKPRQKMYKCATCKLKLKSADELESHKLNEHVNNTSKKEEELKTPSPRSRKVKQEDSITSSDGKNTSIRRSARQAKSQAMKKISPNQEKSPTKGRRSMRKDKSSETPNNSLVEPQLTSTPVLPTVAVAAAPNLNDKSPLLQNQSIKSENSTTLGNSTFLKDTSLNKSDKKRIITITLVRTKDSLNFRYCDQYKRSIDFSTVSPDELEDIRKSLMIPEIWTNLREAFKNSPPDEKTIDQLKTILGDEYVL</sequence>
<evidence type="ECO:0000256" key="1">
    <source>
        <dbReference type="SAM" id="MobiDB-lite"/>
    </source>
</evidence>
<dbReference type="PROSITE" id="PS00028">
    <property type="entry name" value="ZINC_FINGER_C2H2_1"/>
    <property type="match status" value="1"/>
</dbReference>
<dbReference type="InterPro" id="IPR013087">
    <property type="entry name" value="Znf_C2H2_type"/>
</dbReference>
<feature type="compositionally biased region" description="Polar residues" evidence="1">
    <location>
        <begin position="145"/>
        <end position="158"/>
    </location>
</feature>
<accession>A0A7R8UVW1</accession>
<feature type="region of interest" description="Disordered" evidence="1">
    <location>
        <begin position="313"/>
        <end position="404"/>
    </location>
</feature>
<feature type="region of interest" description="Disordered" evidence="1">
    <location>
        <begin position="224"/>
        <end position="287"/>
    </location>
</feature>
<feature type="region of interest" description="Disordered" evidence="1">
    <location>
        <begin position="143"/>
        <end position="198"/>
    </location>
</feature>
<feature type="compositionally biased region" description="Low complexity" evidence="1">
    <location>
        <begin position="267"/>
        <end position="276"/>
    </location>
</feature>
<feature type="compositionally biased region" description="Polar residues" evidence="1">
    <location>
        <begin position="176"/>
        <end position="191"/>
    </location>
</feature>
<feature type="compositionally biased region" description="Polar residues" evidence="1">
    <location>
        <begin position="240"/>
        <end position="249"/>
    </location>
</feature>
<evidence type="ECO:0000259" key="2">
    <source>
        <dbReference type="PROSITE" id="PS00028"/>
    </source>
</evidence>
<evidence type="ECO:0000313" key="3">
    <source>
        <dbReference type="EMBL" id="CAD7088054.1"/>
    </source>
</evidence>
<feature type="compositionally biased region" description="Basic and acidic residues" evidence="1">
    <location>
        <begin position="313"/>
        <end position="330"/>
    </location>
</feature>
<protein>
    <recommendedName>
        <fullName evidence="2">C2H2-type domain-containing protein</fullName>
    </recommendedName>
</protein>
<dbReference type="InParanoid" id="A0A7R8UVW1"/>
<gene>
    <name evidence="3" type="ORF">HERILL_LOCUS10712</name>
</gene>